<dbReference type="PATRIC" id="fig|1279460.3.peg.3534"/>
<reference evidence="1 2" key="1">
    <citation type="journal article" date="2015" name="Genome Announc.">
        <title>Whole-Genome Sequence of Leptospira interrogans Serovar Hardjo Subtype Hardjoprajitno Strain Norma, Isolated from Cattle in a Leptospirosis Outbreak in Brazil.</title>
        <authorList>
            <person name="Cosate M.R."/>
            <person name="Soares S.C."/>
            <person name="Mendes T.A."/>
            <person name="Raittz R.T."/>
            <person name="Moreira E.C."/>
            <person name="Leite R."/>
            <person name="Fernandes G.R."/>
            <person name="Haddad J.P."/>
            <person name="Ortega J.M."/>
        </authorList>
    </citation>
    <scope>NUCLEOTIDE SEQUENCE [LARGE SCALE GENOMIC DNA]</scope>
    <source>
        <strain evidence="1 2">Norma</strain>
    </source>
</reference>
<dbReference type="EMBL" id="CP012603">
    <property type="protein sequence ID" value="ALE40626.1"/>
    <property type="molecule type" value="Genomic_DNA"/>
</dbReference>
<evidence type="ECO:0000313" key="1">
    <source>
        <dbReference type="EMBL" id="ALE40626.1"/>
    </source>
</evidence>
<accession>A0A0M4MWM8</accession>
<organism evidence="1">
    <name type="scientific">Leptospira interrogans serovar Hardjo str. Norma</name>
    <dbReference type="NCBI Taxonomy" id="1279460"/>
    <lineage>
        <taxon>Bacteria</taxon>
        <taxon>Pseudomonadati</taxon>
        <taxon>Spirochaetota</taxon>
        <taxon>Spirochaetia</taxon>
        <taxon>Leptospirales</taxon>
        <taxon>Leptospiraceae</taxon>
        <taxon>Leptospira</taxon>
    </lineage>
</organism>
<protein>
    <submittedName>
        <fullName evidence="1">Uncharacterized protein</fullName>
    </submittedName>
</protein>
<dbReference type="Proteomes" id="UP000056502">
    <property type="component" value="Chromosome I"/>
</dbReference>
<proteinExistence type="predicted"/>
<name>A0A0M4MWM8_LEPIR</name>
<evidence type="ECO:0000313" key="2">
    <source>
        <dbReference type="Proteomes" id="UP000056502"/>
    </source>
</evidence>
<dbReference type="AlphaFoldDB" id="A0A0M4MWM8"/>
<sequence>MKISRPSTSALWKRSIDTVFFDRIIEFFNNSIFLNQT</sequence>
<gene>
    <name evidence="1" type="ORF">G436_3476</name>
</gene>